<dbReference type="PANTHER" id="PTHR33446">
    <property type="entry name" value="PROTEIN TONB-RELATED"/>
    <property type="match status" value="1"/>
</dbReference>
<evidence type="ECO:0000256" key="1">
    <source>
        <dbReference type="ARBA" id="ARBA00004383"/>
    </source>
</evidence>
<dbReference type="PANTHER" id="PTHR33446:SF2">
    <property type="entry name" value="PROTEIN TONB"/>
    <property type="match status" value="1"/>
</dbReference>
<accession>A0ABX5K8B1</accession>
<evidence type="ECO:0000256" key="9">
    <source>
        <dbReference type="ARBA" id="ARBA00023136"/>
    </source>
</evidence>
<reference evidence="13 14" key="1">
    <citation type="submission" date="2018-05" db="EMBL/GenBank/DDBJ databases">
        <title>Genomic Encyclopedia of Type Strains, Phase IV (KMG-V): Genome sequencing to study the core and pangenomes of soil and plant-associated prokaryotes.</title>
        <authorList>
            <person name="Whitman W."/>
        </authorList>
    </citation>
    <scope>NUCLEOTIDE SEQUENCE [LARGE SCALE GENOMIC DNA]</scope>
    <source>
        <strain evidence="13 14">SCZa-39</strain>
    </source>
</reference>
<feature type="compositionally biased region" description="Pro residues" evidence="11">
    <location>
        <begin position="78"/>
        <end position="94"/>
    </location>
</feature>
<keyword evidence="10" id="KW-0735">Signal-anchor</keyword>
<gene>
    <name evidence="13" type="ORF">C7402_14623</name>
</gene>
<feature type="region of interest" description="Disordered" evidence="11">
    <location>
        <begin position="51"/>
        <end position="127"/>
    </location>
</feature>
<keyword evidence="4 10" id="KW-1003">Cell membrane</keyword>
<evidence type="ECO:0000313" key="13">
    <source>
        <dbReference type="EMBL" id="PVX61045.1"/>
    </source>
</evidence>
<dbReference type="InterPro" id="IPR003538">
    <property type="entry name" value="TonB"/>
</dbReference>
<keyword evidence="8 10" id="KW-1133">Transmembrane helix</keyword>
<keyword evidence="5 10" id="KW-0997">Cell inner membrane</keyword>
<dbReference type="Proteomes" id="UP000245712">
    <property type="component" value="Unassembled WGS sequence"/>
</dbReference>
<feature type="domain" description="TonB C-terminal" evidence="12">
    <location>
        <begin position="136"/>
        <end position="220"/>
    </location>
</feature>
<dbReference type="Pfam" id="PF03544">
    <property type="entry name" value="TonB_C"/>
    <property type="match status" value="1"/>
</dbReference>
<evidence type="ECO:0000313" key="14">
    <source>
        <dbReference type="Proteomes" id="UP000245712"/>
    </source>
</evidence>
<evidence type="ECO:0000256" key="3">
    <source>
        <dbReference type="ARBA" id="ARBA00022448"/>
    </source>
</evidence>
<dbReference type="PRINTS" id="PR01374">
    <property type="entry name" value="TONBPROTEIN"/>
</dbReference>
<evidence type="ECO:0000256" key="10">
    <source>
        <dbReference type="RuleBase" id="RU362123"/>
    </source>
</evidence>
<dbReference type="PROSITE" id="PS52015">
    <property type="entry name" value="TONB_CTD"/>
    <property type="match status" value="1"/>
</dbReference>
<feature type="transmembrane region" description="Helical" evidence="10">
    <location>
        <begin position="12"/>
        <end position="31"/>
    </location>
</feature>
<keyword evidence="3 10" id="KW-0813">Transport</keyword>
<comment type="caution">
    <text evidence="13">The sequence shown here is derived from an EMBL/GenBank/DDBJ whole genome shotgun (WGS) entry which is preliminary data.</text>
</comment>
<keyword evidence="14" id="KW-1185">Reference proteome</keyword>
<dbReference type="EMBL" id="QEOB01000046">
    <property type="protein sequence ID" value="PVX61045.1"/>
    <property type="molecule type" value="Genomic_DNA"/>
</dbReference>
<evidence type="ECO:0000256" key="5">
    <source>
        <dbReference type="ARBA" id="ARBA00022519"/>
    </source>
</evidence>
<dbReference type="InterPro" id="IPR006260">
    <property type="entry name" value="TonB/TolA_C"/>
</dbReference>
<keyword evidence="6 10" id="KW-0812">Transmembrane</keyword>
<evidence type="ECO:0000256" key="2">
    <source>
        <dbReference type="ARBA" id="ARBA00006555"/>
    </source>
</evidence>
<dbReference type="NCBIfam" id="TIGR01352">
    <property type="entry name" value="tonB_Cterm"/>
    <property type="match status" value="1"/>
</dbReference>
<evidence type="ECO:0000256" key="8">
    <source>
        <dbReference type="ARBA" id="ARBA00022989"/>
    </source>
</evidence>
<protein>
    <recommendedName>
        <fullName evidence="10">Protein TonB</fullName>
    </recommendedName>
</protein>
<evidence type="ECO:0000256" key="11">
    <source>
        <dbReference type="SAM" id="MobiDB-lite"/>
    </source>
</evidence>
<dbReference type="SUPFAM" id="SSF74653">
    <property type="entry name" value="TolA/TonB C-terminal domain"/>
    <property type="match status" value="1"/>
</dbReference>
<feature type="compositionally biased region" description="Pro residues" evidence="11">
    <location>
        <begin position="113"/>
        <end position="122"/>
    </location>
</feature>
<evidence type="ECO:0000259" key="12">
    <source>
        <dbReference type="PROSITE" id="PS52015"/>
    </source>
</evidence>
<proteinExistence type="inferred from homology"/>
<dbReference type="InterPro" id="IPR051045">
    <property type="entry name" value="TonB-dependent_transducer"/>
</dbReference>
<name>A0ABX5K8B1_9BURK</name>
<organism evidence="13 14">
    <name type="scientific">Paraburkholderia unamae</name>
    <dbReference type="NCBI Taxonomy" id="219649"/>
    <lineage>
        <taxon>Bacteria</taxon>
        <taxon>Pseudomonadati</taxon>
        <taxon>Pseudomonadota</taxon>
        <taxon>Betaproteobacteria</taxon>
        <taxon>Burkholderiales</taxon>
        <taxon>Burkholderiaceae</taxon>
        <taxon>Paraburkholderia</taxon>
    </lineage>
</organism>
<comment type="function">
    <text evidence="10">Interacts with outer membrane receptor proteins that carry out high-affinity binding and energy dependent uptake into the periplasmic space of specific substrates. It could act to transduce energy from the cytoplasmic membrane to specific energy-requiring processes in the outer membrane, resulting in the release into the periplasm of ligands bound by these outer membrane proteins.</text>
</comment>
<dbReference type="Gene3D" id="3.30.1150.10">
    <property type="match status" value="1"/>
</dbReference>
<keyword evidence="7 10" id="KW-0653">Protein transport</keyword>
<sequence length="220" mass="23096">MSYVKQRNPARHAAGVGIVIALHVVIVYALLTGLANRVIEVVRQPVEAVIIDTPKPPPPPPVETVKPPPKELAKPKTLAPPPPVRTPYVPPPEVAAPTAPSQNAIAAQSVDPTPTPTPPAVPAPRVASAPRSASVGVVCPNSDQVRAAIRYPREALRDGITGNVVIEFTVSTDGAVKDLSVAQSADPVLDRAAENAVKQFKCVAQGEDVRVQVPFAFNLN</sequence>
<evidence type="ECO:0000256" key="6">
    <source>
        <dbReference type="ARBA" id="ARBA00022692"/>
    </source>
</evidence>
<comment type="similarity">
    <text evidence="2 10">Belongs to the TonB family.</text>
</comment>
<evidence type="ECO:0000256" key="4">
    <source>
        <dbReference type="ARBA" id="ARBA00022475"/>
    </source>
</evidence>
<comment type="subcellular location">
    <subcellularLocation>
        <location evidence="1 10">Cell inner membrane</location>
        <topology evidence="1 10">Single-pass membrane protein</topology>
        <orientation evidence="1 10">Periplasmic side</orientation>
    </subcellularLocation>
</comment>
<dbReference type="InterPro" id="IPR037682">
    <property type="entry name" value="TonB_C"/>
</dbReference>
<keyword evidence="9 10" id="KW-0472">Membrane</keyword>
<dbReference type="RefSeq" id="WP_116615130.1">
    <property type="nucleotide sequence ID" value="NZ_QEOB01000046.1"/>
</dbReference>
<evidence type="ECO:0000256" key="7">
    <source>
        <dbReference type="ARBA" id="ARBA00022927"/>
    </source>
</evidence>